<comment type="subcellular location">
    <subcellularLocation>
        <location evidence="1 7">Cell membrane</location>
        <topology evidence="1 7">Multi-pass membrane protein</topology>
    </subcellularLocation>
</comment>
<dbReference type="GO" id="GO:0005886">
    <property type="term" value="C:plasma membrane"/>
    <property type="evidence" value="ECO:0007669"/>
    <property type="project" value="UniProtKB-SubCell"/>
</dbReference>
<dbReference type="Proteomes" id="UP000260649">
    <property type="component" value="Unassembled WGS sequence"/>
</dbReference>
<gene>
    <name evidence="9" type="ORF">DV520_02250</name>
</gene>
<keyword evidence="2" id="KW-0813">Transport</keyword>
<reference evidence="9 10" key="1">
    <citation type="submission" date="2018-07" db="EMBL/GenBank/DDBJ databases">
        <title>GABA Modulating Bacteria of the Human Gut Microbiota.</title>
        <authorList>
            <person name="Strandwitz P."/>
            <person name="Kim K.H."/>
            <person name="Terekhova D."/>
            <person name="Liu J.K."/>
            <person name="Sharma A."/>
            <person name="Levering J."/>
            <person name="Mcdonald D."/>
            <person name="Dietrich D."/>
            <person name="Ramadhar T.R."/>
            <person name="Lekbua A."/>
            <person name="Mroue N."/>
            <person name="Liston C."/>
            <person name="Stewart E.J."/>
            <person name="Dubin M.J."/>
            <person name="Zengler K."/>
            <person name="Knight R."/>
            <person name="Gilbert J.A."/>
            <person name="Clardy J."/>
            <person name="Lewis K."/>
        </authorList>
    </citation>
    <scope>NUCLEOTIDE SEQUENCE [LARGE SCALE GENOMIC DNA]</scope>
    <source>
        <strain evidence="9 10">KLE1738</strain>
    </source>
</reference>
<evidence type="ECO:0000256" key="5">
    <source>
        <dbReference type="ARBA" id="ARBA00022989"/>
    </source>
</evidence>
<keyword evidence="3" id="KW-1003">Cell membrane</keyword>
<dbReference type="InterPro" id="IPR037185">
    <property type="entry name" value="EmrE-like"/>
</dbReference>
<dbReference type="FunFam" id="1.10.3730.20:FF:000001">
    <property type="entry name" value="Quaternary ammonium compound resistance transporter SugE"/>
    <property type="match status" value="1"/>
</dbReference>
<proteinExistence type="inferred from homology"/>
<dbReference type="SUPFAM" id="SSF103481">
    <property type="entry name" value="Multidrug resistance efflux transporter EmrE"/>
    <property type="match status" value="1"/>
</dbReference>
<keyword evidence="5 8" id="KW-1133">Transmembrane helix</keyword>
<dbReference type="InterPro" id="IPR000390">
    <property type="entry name" value="Small_drug/metabolite_transptr"/>
</dbReference>
<organism evidence="9 10">
    <name type="scientific">Evtepia gabavorous</name>
    <dbReference type="NCBI Taxonomy" id="2211183"/>
    <lineage>
        <taxon>Bacteria</taxon>
        <taxon>Bacillati</taxon>
        <taxon>Bacillota</taxon>
        <taxon>Clostridia</taxon>
        <taxon>Eubacteriales</taxon>
        <taxon>Evtepia</taxon>
    </lineage>
</organism>
<keyword evidence="10" id="KW-1185">Reference proteome</keyword>
<dbReference type="EMBL" id="QQRQ01000002">
    <property type="protein sequence ID" value="RFT07486.1"/>
    <property type="molecule type" value="Genomic_DNA"/>
</dbReference>
<evidence type="ECO:0000313" key="10">
    <source>
        <dbReference type="Proteomes" id="UP000260649"/>
    </source>
</evidence>
<dbReference type="OrthoDB" id="21828at2"/>
<evidence type="ECO:0000256" key="4">
    <source>
        <dbReference type="ARBA" id="ARBA00022692"/>
    </source>
</evidence>
<evidence type="ECO:0000256" key="6">
    <source>
        <dbReference type="ARBA" id="ARBA00023136"/>
    </source>
</evidence>
<name>A0A3E2B6A5_9FIRM</name>
<dbReference type="PANTHER" id="PTHR30561:SF0">
    <property type="entry name" value="GUANIDINIUM EXPORTER"/>
    <property type="match status" value="1"/>
</dbReference>
<dbReference type="RefSeq" id="WP_117141640.1">
    <property type="nucleotide sequence ID" value="NZ_CAKXKJ010000009.1"/>
</dbReference>
<evidence type="ECO:0000313" key="9">
    <source>
        <dbReference type="EMBL" id="RFT07486.1"/>
    </source>
</evidence>
<keyword evidence="6 8" id="KW-0472">Membrane</keyword>
<dbReference type="Gene3D" id="1.10.3730.20">
    <property type="match status" value="1"/>
</dbReference>
<evidence type="ECO:0000256" key="2">
    <source>
        <dbReference type="ARBA" id="ARBA00022448"/>
    </source>
</evidence>
<dbReference type="PANTHER" id="PTHR30561">
    <property type="entry name" value="SMR FAMILY PROTON-DEPENDENT DRUG EFFLUX TRANSPORTER SUGE"/>
    <property type="match status" value="1"/>
</dbReference>
<evidence type="ECO:0000256" key="7">
    <source>
        <dbReference type="RuleBase" id="RU003942"/>
    </source>
</evidence>
<dbReference type="Pfam" id="PF00893">
    <property type="entry name" value="Multi_Drug_Res"/>
    <property type="match status" value="1"/>
</dbReference>
<evidence type="ECO:0000256" key="1">
    <source>
        <dbReference type="ARBA" id="ARBA00004651"/>
    </source>
</evidence>
<comment type="similarity">
    <text evidence="7">Belongs to the drug/metabolite transporter (DMT) superfamily. Small multidrug resistance (SMR) (TC 2.A.7.1) family.</text>
</comment>
<dbReference type="GO" id="GO:0022857">
    <property type="term" value="F:transmembrane transporter activity"/>
    <property type="evidence" value="ECO:0007669"/>
    <property type="project" value="InterPro"/>
</dbReference>
<comment type="caution">
    <text evidence="9">The sequence shown here is derived from an EMBL/GenBank/DDBJ whole genome shotgun (WGS) entry which is preliminary data.</text>
</comment>
<dbReference type="InterPro" id="IPR045324">
    <property type="entry name" value="Small_multidrug_res"/>
</dbReference>
<feature type="transmembrane region" description="Helical" evidence="8">
    <location>
        <begin position="29"/>
        <end position="47"/>
    </location>
</feature>
<feature type="transmembrane region" description="Helical" evidence="8">
    <location>
        <begin position="59"/>
        <end position="78"/>
    </location>
</feature>
<dbReference type="AlphaFoldDB" id="A0A3E2B6A5"/>
<dbReference type="GeneID" id="97994559"/>
<evidence type="ECO:0000256" key="3">
    <source>
        <dbReference type="ARBA" id="ARBA00022475"/>
    </source>
</evidence>
<feature type="transmembrane region" description="Helical" evidence="8">
    <location>
        <begin position="84"/>
        <end position="104"/>
    </location>
</feature>
<keyword evidence="4 7" id="KW-0812">Transmembrane</keyword>
<protein>
    <submittedName>
        <fullName evidence="9">QacE family quaternary ammonium compound efflux SMR transporter</fullName>
    </submittedName>
</protein>
<evidence type="ECO:0000256" key="8">
    <source>
        <dbReference type="SAM" id="Phobius"/>
    </source>
</evidence>
<accession>A0A3E2B6A5</accession>
<sequence length="105" mass="10915">MAWICLLAAGCLEMVWVTAMKLSDGFTRVGYSVLTVAAMAASVWLLAQAVKTLPMGTAYAVWTGIGALGAVVLGIVIFKEPATAARMFFAALLLVGIIGLKATAH</sequence>